<keyword evidence="7" id="KW-0131">Cell cycle</keyword>
<keyword evidence="10" id="KW-1185">Reference proteome</keyword>
<gene>
    <name evidence="9" type="ORF">CVS27_17920</name>
</gene>
<dbReference type="PANTHER" id="PTHR35794:SF2">
    <property type="entry name" value="CELL DIVISION PROTEIN DIVIVA"/>
    <property type="match status" value="1"/>
</dbReference>
<accession>A0A2S3ZT70</accession>
<protein>
    <recommendedName>
        <fullName evidence="3">Cell wall synthesis protein Wag31</fullName>
    </recommendedName>
    <alternativeName>
        <fullName evidence="8">Antigen 84</fullName>
    </alternativeName>
</protein>
<comment type="subcellular location">
    <subcellularLocation>
        <location evidence="1">Cytoplasm</location>
    </subcellularLocation>
</comment>
<comment type="caution">
    <text evidence="9">The sequence shown here is derived from an EMBL/GenBank/DDBJ whole genome shotgun (WGS) entry which is preliminary data.</text>
</comment>
<name>A0A2S3ZT70_ARTGL</name>
<evidence type="ECO:0000256" key="6">
    <source>
        <dbReference type="ARBA" id="ARBA00023054"/>
    </source>
</evidence>
<comment type="similarity">
    <text evidence="2">Belongs to the DivIVA family.</text>
</comment>
<sequence length="91" mass="10139">MNSLDISNIRFSTTKFREGYSPDEVDSFLETVRETLQFWEGGRAGGLSAESVVSARFTPTKFRTGYDQGQVDDFLDDVSATLLSYESGKLP</sequence>
<evidence type="ECO:0000313" key="9">
    <source>
        <dbReference type="EMBL" id="POH72057.1"/>
    </source>
</evidence>
<evidence type="ECO:0000256" key="2">
    <source>
        <dbReference type="ARBA" id="ARBA00009008"/>
    </source>
</evidence>
<dbReference type="InterPro" id="IPR019933">
    <property type="entry name" value="DivIVA_domain"/>
</dbReference>
<evidence type="ECO:0000256" key="3">
    <source>
        <dbReference type="ARBA" id="ARBA00018787"/>
    </source>
</evidence>
<dbReference type="EMBL" id="PPXC01000018">
    <property type="protein sequence ID" value="POH72057.1"/>
    <property type="molecule type" value="Genomic_DNA"/>
</dbReference>
<organism evidence="9 10">
    <name type="scientific">Arthrobacter glacialis</name>
    <dbReference type="NCBI Taxonomy" id="1664"/>
    <lineage>
        <taxon>Bacteria</taxon>
        <taxon>Bacillati</taxon>
        <taxon>Actinomycetota</taxon>
        <taxon>Actinomycetes</taxon>
        <taxon>Micrococcales</taxon>
        <taxon>Micrococcaceae</taxon>
        <taxon>Arthrobacter</taxon>
    </lineage>
</organism>
<dbReference type="PANTHER" id="PTHR35794">
    <property type="entry name" value="CELL DIVISION PROTEIN DIVIVA"/>
    <property type="match status" value="1"/>
</dbReference>
<dbReference type="GO" id="GO:0051301">
    <property type="term" value="P:cell division"/>
    <property type="evidence" value="ECO:0007669"/>
    <property type="project" value="UniProtKB-KW"/>
</dbReference>
<keyword evidence="5" id="KW-0132">Cell division</keyword>
<proteinExistence type="inferred from homology"/>
<keyword evidence="6" id="KW-0175">Coiled coil</keyword>
<evidence type="ECO:0000256" key="7">
    <source>
        <dbReference type="ARBA" id="ARBA00023306"/>
    </source>
</evidence>
<dbReference type="NCBIfam" id="TIGR03544">
    <property type="entry name" value="DivI1A_domain"/>
    <property type="match status" value="2"/>
</dbReference>
<evidence type="ECO:0000256" key="8">
    <source>
        <dbReference type="ARBA" id="ARBA00031737"/>
    </source>
</evidence>
<keyword evidence="4" id="KW-0963">Cytoplasm</keyword>
<evidence type="ECO:0000256" key="1">
    <source>
        <dbReference type="ARBA" id="ARBA00004496"/>
    </source>
</evidence>
<dbReference type="Proteomes" id="UP000237061">
    <property type="component" value="Unassembled WGS sequence"/>
</dbReference>
<evidence type="ECO:0000313" key="10">
    <source>
        <dbReference type="Proteomes" id="UP000237061"/>
    </source>
</evidence>
<dbReference type="InterPro" id="IPR007793">
    <property type="entry name" value="DivIVA_fam"/>
</dbReference>
<reference evidence="9 10" key="1">
    <citation type="submission" date="2018-01" db="EMBL/GenBank/DDBJ databases">
        <title>Arthrobacter sp. nov., from glaciers in China.</title>
        <authorList>
            <person name="Liu Q."/>
            <person name="Xin Y.-H."/>
        </authorList>
    </citation>
    <scope>NUCLEOTIDE SEQUENCE [LARGE SCALE GENOMIC DNA]</scope>
    <source>
        <strain evidence="9 10">HLT2-12-2</strain>
    </source>
</reference>
<dbReference type="Gene3D" id="6.10.250.660">
    <property type="match status" value="2"/>
</dbReference>
<dbReference type="RefSeq" id="WP_103467216.1">
    <property type="nucleotide sequence ID" value="NZ_PPXC01000018.1"/>
</dbReference>
<evidence type="ECO:0000256" key="5">
    <source>
        <dbReference type="ARBA" id="ARBA00022618"/>
    </source>
</evidence>
<evidence type="ECO:0000256" key="4">
    <source>
        <dbReference type="ARBA" id="ARBA00022490"/>
    </source>
</evidence>
<dbReference type="GO" id="GO:0005737">
    <property type="term" value="C:cytoplasm"/>
    <property type="evidence" value="ECO:0007669"/>
    <property type="project" value="UniProtKB-SubCell"/>
</dbReference>
<dbReference type="AlphaFoldDB" id="A0A2S3ZT70"/>